<dbReference type="Proteomes" id="UP001219525">
    <property type="component" value="Unassembled WGS sequence"/>
</dbReference>
<evidence type="ECO:0000313" key="3">
    <source>
        <dbReference type="Proteomes" id="UP001219525"/>
    </source>
</evidence>
<dbReference type="AlphaFoldDB" id="A0AAD6YVL4"/>
<feature type="region of interest" description="Disordered" evidence="1">
    <location>
        <begin position="156"/>
        <end position="182"/>
    </location>
</feature>
<evidence type="ECO:0000256" key="1">
    <source>
        <dbReference type="SAM" id="MobiDB-lite"/>
    </source>
</evidence>
<sequence length="263" mass="28345">MLEGIMLEAHQKCTTRPPRAHRTSGLPCITSLVQICASRGHSALQLALIPLRRHVPRHHTRAAARQDGHRRSVRGTPLSEATVLALCHALAALLDRADAAPAQARRLTRGHDPGSPQPLAGRAVYALAGGSARDDERESDAAGPGAHRQHVCAAAARVRGRDSARRARATLPGDGGALGRHGSVGGVLHRGRHGLRHESHALVLAPPPTDDVRIRESLPTGLRARCGAAATRRRRSRRAATARRHFDSLDLFAMCRRELESRK</sequence>
<proteinExistence type="predicted"/>
<accession>A0AAD6YVL4</accession>
<gene>
    <name evidence="2" type="ORF">GGX14DRAFT_384541</name>
</gene>
<evidence type="ECO:0000313" key="2">
    <source>
        <dbReference type="EMBL" id="KAJ7230621.1"/>
    </source>
</evidence>
<feature type="compositionally biased region" description="Gly residues" evidence="1">
    <location>
        <begin position="173"/>
        <end position="182"/>
    </location>
</feature>
<reference evidence="2" key="1">
    <citation type="submission" date="2023-03" db="EMBL/GenBank/DDBJ databases">
        <title>Massive genome expansion in bonnet fungi (Mycena s.s.) driven by repeated elements and novel gene families across ecological guilds.</title>
        <authorList>
            <consortium name="Lawrence Berkeley National Laboratory"/>
            <person name="Harder C.B."/>
            <person name="Miyauchi S."/>
            <person name="Viragh M."/>
            <person name="Kuo A."/>
            <person name="Thoen E."/>
            <person name="Andreopoulos B."/>
            <person name="Lu D."/>
            <person name="Skrede I."/>
            <person name="Drula E."/>
            <person name="Henrissat B."/>
            <person name="Morin E."/>
            <person name="Kohler A."/>
            <person name="Barry K."/>
            <person name="LaButti K."/>
            <person name="Morin E."/>
            <person name="Salamov A."/>
            <person name="Lipzen A."/>
            <person name="Mereny Z."/>
            <person name="Hegedus B."/>
            <person name="Baldrian P."/>
            <person name="Stursova M."/>
            <person name="Weitz H."/>
            <person name="Taylor A."/>
            <person name="Grigoriev I.V."/>
            <person name="Nagy L.G."/>
            <person name="Martin F."/>
            <person name="Kauserud H."/>
        </authorList>
    </citation>
    <scope>NUCLEOTIDE SEQUENCE</scope>
    <source>
        <strain evidence="2">9144</strain>
    </source>
</reference>
<organism evidence="2 3">
    <name type="scientific">Mycena pura</name>
    <dbReference type="NCBI Taxonomy" id="153505"/>
    <lineage>
        <taxon>Eukaryota</taxon>
        <taxon>Fungi</taxon>
        <taxon>Dikarya</taxon>
        <taxon>Basidiomycota</taxon>
        <taxon>Agaricomycotina</taxon>
        <taxon>Agaricomycetes</taxon>
        <taxon>Agaricomycetidae</taxon>
        <taxon>Agaricales</taxon>
        <taxon>Marasmiineae</taxon>
        <taxon>Mycenaceae</taxon>
        <taxon>Mycena</taxon>
    </lineage>
</organism>
<comment type="caution">
    <text evidence="2">The sequence shown here is derived from an EMBL/GenBank/DDBJ whole genome shotgun (WGS) entry which is preliminary data.</text>
</comment>
<dbReference type="EMBL" id="JARJCW010000001">
    <property type="protein sequence ID" value="KAJ7230621.1"/>
    <property type="molecule type" value="Genomic_DNA"/>
</dbReference>
<name>A0AAD6YVL4_9AGAR</name>
<protein>
    <submittedName>
        <fullName evidence="2">Uncharacterized protein</fullName>
    </submittedName>
</protein>
<feature type="region of interest" description="Disordered" evidence="1">
    <location>
        <begin position="130"/>
        <end position="149"/>
    </location>
</feature>
<keyword evidence="3" id="KW-1185">Reference proteome</keyword>